<feature type="transmembrane region" description="Helical" evidence="1">
    <location>
        <begin position="7"/>
        <end position="26"/>
    </location>
</feature>
<protein>
    <recommendedName>
        <fullName evidence="2">Amidase domain-containing protein</fullName>
    </recommendedName>
</protein>
<dbReference type="PANTHER" id="PTHR43372:SF4">
    <property type="entry name" value="FATTY-ACID AMIDE HYDROLASE 2"/>
    <property type="match status" value="1"/>
</dbReference>
<reference evidence="3 4" key="1">
    <citation type="submission" date="2023-08" db="EMBL/GenBank/DDBJ databases">
        <title>A Necator americanus chromosomal reference genome.</title>
        <authorList>
            <person name="Ilik V."/>
            <person name="Petrzelkova K.J."/>
            <person name="Pardy F."/>
            <person name="Fuh T."/>
            <person name="Niatou-Singa F.S."/>
            <person name="Gouil Q."/>
            <person name="Baker L."/>
            <person name="Ritchie M.E."/>
            <person name="Jex A.R."/>
            <person name="Gazzola D."/>
            <person name="Li H."/>
            <person name="Toshio Fujiwara R."/>
            <person name="Zhan B."/>
            <person name="Aroian R.V."/>
            <person name="Pafco B."/>
            <person name="Schwarz E.M."/>
        </authorList>
    </citation>
    <scope>NUCLEOTIDE SEQUENCE [LARGE SCALE GENOMIC DNA]</scope>
    <source>
        <strain evidence="3 4">Aroian</strain>
        <tissue evidence="3">Whole animal</tissue>
    </source>
</reference>
<dbReference type="Proteomes" id="UP001303046">
    <property type="component" value="Unassembled WGS sequence"/>
</dbReference>
<organism evidence="3 4">
    <name type="scientific">Necator americanus</name>
    <name type="common">Human hookworm</name>
    <dbReference type="NCBI Taxonomy" id="51031"/>
    <lineage>
        <taxon>Eukaryota</taxon>
        <taxon>Metazoa</taxon>
        <taxon>Ecdysozoa</taxon>
        <taxon>Nematoda</taxon>
        <taxon>Chromadorea</taxon>
        <taxon>Rhabditida</taxon>
        <taxon>Rhabditina</taxon>
        <taxon>Rhabditomorpha</taxon>
        <taxon>Strongyloidea</taxon>
        <taxon>Ancylostomatidae</taxon>
        <taxon>Bunostominae</taxon>
        <taxon>Necator</taxon>
    </lineage>
</organism>
<feature type="domain" description="Amidase" evidence="2">
    <location>
        <begin position="57"/>
        <end position="198"/>
    </location>
</feature>
<keyword evidence="1" id="KW-1133">Transmembrane helix</keyword>
<dbReference type="Pfam" id="PF01425">
    <property type="entry name" value="Amidase"/>
    <property type="match status" value="2"/>
</dbReference>
<proteinExistence type="predicted"/>
<sequence length="570" mass="64219">MDTCSSIIYLISRLYFFVVTVVFYVVNIFKTKQVVPPISDDLLLISATEAVKRIVKRKVNDVINTVVVRLFDEATKKAAEIDREIAEMGNERLEQRVRSKPLLGVPFTVKDALEVDGQIITCGIYNHRDNKCTQSAEVIKRMEAAGAILIAITNVPEACSWVESTNGIYGLSKNPYDTRLSVGGSSGGEGALISAAGSLRTRKPQEMCQKRNLLGTRIGIGSDIGGSIRIPSFMNGIFGMKPTPGVIPLDGHVPMPKEFQIQMLRIGPMCRYVEDVPLLMEVMGGELAVDLHLKGMVDFKKVRFFYMEGIQHTPKPQSLSSEMRCALLKVRAVSYFEQKFDVEGIRLDLPLASNAIEMLFSCIQAKNTPTISESFKSLKGDRGSLNWMTELPKLLAGKSVHTAAALFLSFFESMDRTSEKEKAKRLDCPRSTYNSVCVARITSDLNQKKRLRRKWCPQPKRDRQKEWTSRAKKFERAFEDMNPKKSSALLRQYSGKMERRSPLLNTVNGVVLGEPTFLKETSQHFVDQKRHQFLNSSMSNDRDGRFGLFQWDGMTNIICSTWFDEMIPDS</sequence>
<dbReference type="Gene3D" id="3.90.1300.10">
    <property type="entry name" value="Amidase signature (AS) domain"/>
    <property type="match status" value="1"/>
</dbReference>
<dbReference type="InterPro" id="IPR052739">
    <property type="entry name" value="FAAH2"/>
</dbReference>
<dbReference type="PANTHER" id="PTHR43372">
    <property type="entry name" value="FATTY-ACID AMIDE HYDROLASE"/>
    <property type="match status" value="1"/>
</dbReference>
<feature type="domain" description="Amidase" evidence="2">
    <location>
        <begin position="216"/>
        <end position="296"/>
    </location>
</feature>
<keyword evidence="1" id="KW-0812">Transmembrane</keyword>
<evidence type="ECO:0000256" key="1">
    <source>
        <dbReference type="SAM" id="Phobius"/>
    </source>
</evidence>
<accession>A0ABR1BPN0</accession>
<keyword evidence="1" id="KW-0472">Membrane</keyword>
<gene>
    <name evidence="3" type="primary">Necator_chrI.g1545</name>
    <name evidence="3" type="ORF">RB195_005419</name>
</gene>
<evidence type="ECO:0000313" key="3">
    <source>
        <dbReference type="EMBL" id="KAK6727726.1"/>
    </source>
</evidence>
<dbReference type="InterPro" id="IPR036928">
    <property type="entry name" value="AS_sf"/>
</dbReference>
<dbReference type="EMBL" id="JAVFWL010000001">
    <property type="protein sequence ID" value="KAK6727726.1"/>
    <property type="molecule type" value="Genomic_DNA"/>
</dbReference>
<evidence type="ECO:0000313" key="4">
    <source>
        <dbReference type="Proteomes" id="UP001303046"/>
    </source>
</evidence>
<dbReference type="SUPFAM" id="SSF75304">
    <property type="entry name" value="Amidase signature (AS) enzymes"/>
    <property type="match status" value="1"/>
</dbReference>
<keyword evidence="4" id="KW-1185">Reference proteome</keyword>
<name>A0ABR1BPN0_NECAM</name>
<dbReference type="InterPro" id="IPR023631">
    <property type="entry name" value="Amidase_dom"/>
</dbReference>
<evidence type="ECO:0000259" key="2">
    <source>
        <dbReference type="Pfam" id="PF01425"/>
    </source>
</evidence>
<comment type="caution">
    <text evidence="3">The sequence shown here is derived from an EMBL/GenBank/DDBJ whole genome shotgun (WGS) entry which is preliminary data.</text>
</comment>